<sequence length="107" mass="12347">MRRYCARTFAMELISIRHRINLWLTNGTHIGTILSNFASEKNISVTDADAGPALRKPTKLEIQHFIMKLFKYLTGRNALAIDFLVYKIAHAQMQDFNERILHATEIT</sequence>
<accession>A0A5J4X502</accession>
<dbReference type="AlphaFoldDB" id="A0A5J4X502"/>
<evidence type="ECO:0000313" key="1">
    <source>
        <dbReference type="EMBL" id="KAA6402053.1"/>
    </source>
</evidence>
<dbReference type="EMBL" id="SNRW01000292">
    <property type="protein sequence ID" value="KAA6402053.1"/>
    <property type="molecule type" value="Genomic_DNA"/>
</dbReference>
<protein>
    <submittedName>
        <fullName evidence="1">Uncharacterized protein</fullName>
    </submittedName>
</protein>
<comment type="caution">
    <text evidence="1">The sequence shown here is derived from an EMBL/GenBank/DDBJ whole genome shotgun (WGS) entry which is preliminary data.</text>
</comment>
<evidence type="ECO:0000313" key="2">
    <source>
        <dbReference type="Proteomes" id="UP000324800"/>
    </source>
</evidence>
<reference evidence="1 2" key="1">
    <citation type="submission" date="2019-03" db="EMBL/GenBank/DDBJ databases">
        <title>Single cell metagenomics reveals metabolic interactions within the superorganism composed of flagellate Streblomastix strix and complex community of Bacteroidetes bacteria on its surface.</title>
        <authorList>
            <person name="Treitli S.C."/>
            <person name="Kolisko M."/>
            <person name="Husnik F."/>
            <person name="Keeling P."/>
            <person name="Hampl V."/>
        </authorList>
    </citation>
    <scope>NUCLEOTIDE SEQUENCE [LARGE SCALE GENOMIC DNA]</scope>
    <source>
        <strain evidence="1">ST1C</strain>
    </source>
</reference>
<name>A0A5J4X502_9EUKA</name>
<gene>
    <name evidence="1" type="ORF">EZS28_002418</name>
</gene>
<dbReference type="Proteomes" id="UP000324800">
    <property type="component" value="Unassembled WGS sequence"/>
</dbReference>
<proteinExistence type="predicted"/>
<organism evidence="1 2">
    <name type="scientific">Streblomastix strix</name>
    <dbReference type="NCBI Taxonomy" id="222440"/>
    <lineage>
        <taxon>Eukaryota</taxon>
        <taxon>Metamonada</taxon>
        <taxon>Preaxostyla</taxon>
        <taxon>Oxymonadida</taxon>
        <taxon>Streblomastigidae</taxon>
        <taxon>Streblomastix</taxon>
    </lineage>
</organism>